<dbReference type="STRING" id="361077.A0A151ZC27"/>
<gene>
    <name evidence="5" type="ORF">DLAC_11683</name>
</gene>
<keyword evidence="6" id="KW-1185">Reference proteome</keyword>
<dbReference type="Pfam" id="PF17102">
    <property type="entry name" value="Stealth_CR3"/>
    <property type="match status" value="1"/>
</dbReference>
<dbReference type="GO" id="GO:0016772">
    <property type="term" value="F:transferase activity, transferring phosphorus-containing groups"/>
    <property type="evidence" value="ECO:0007669"/>
    <property type="project" value="InterPro"/>
</dbReference>
<sequence length="341" mass="39912">MSKSDKKSAISGQVPEIPVENNKSNKTLLKCKEIDIVYTWVNGSDPQHIASRTNRSGNTRYSAPGNNRYRDLMGLRYSLRSIKKYAPWINNIWVVSAQQYPSWFDESTSEVRFVFHEDLYKNKEDLPTFNSNSIESNFYNLPEEVSDCFIYLNDDIFFGAPVSMTDFFDPNYGQAIYKSTWTAPATKEQQANIWHACIAWTNELLNNMWEVSNGHRHYASHGVQIFHREVFKKMYADLTEEFHQTSSHPFRTAKDLQIPFLYLQYALRYHYTYEPATINHYALLTDDLDKMKKEFSRILSKKSKTVCLNDGLSVDNANPKVIEELKNMFEKYFPEKPSWEL</sequence>
<dbReference type="Pfam" id="PF17101">
    <property type="entry name" value="Stealth_CR1"/>
    <property type="match status" value="1"/>
</dbReference>
<accession>A0A151ZC27</accession>
<dbReference type="InterPro" id="IPR053362">
    <property type="entry name" value="RPS_phosphotransferase_WefF"/>
</dbReference>
<name>A0A151ZC27_TIELA</name>
<evidence type="ECO:0008006" key="7">
    <source>
        <dbReference type="Google" id="ProtNLM"/>
    </source>
</evidence>
<dbReference type="InterPro" id="IPR021520">
    <property type="entry name" value="Stealth_CR2"/>
</dbReference>
<dbReference type="InterPro" id="IPR031356">
    <property type="entry name" value="Stealth_CR4"/>
</dbReference>
<evidence type="ECO:0000259" key="3">
    <source>
        <dbReference type="Pfam" id="PF17102"/>
    </source>
</evidence>
<organism evidence="5 6">
    <name type="scientific">Tieghemostelium lacteum</name>
    <name type="common">Slime mold</name>
    <name type="synonym">Dictyostelium lacteum</name>
    <dbReference type="NCBI Taxonomy" id="361077"/>
    <lineage>
        <taxon>Eukaryota</taxon>
        <taxon>Amoebozoa</taxon>
        <taxon>Evosea</taxon>
        <taxon>Eumycetozoa</taxon>
        <taxon>Dictyostelia</taxon>
        <taxon>Dictyosteliales</taxon>
        <taxon>Raperosteliaceae</taxon>
        <taxon>Tieghemostelium</taxon>
    </lineage>
</organism>
<evidence type="ECO:0000313" key="6">
    <source>
        <dbReference type="Proteomes" id="UP000076078"/>
    </source>
</evidence>
<feature type="domain" description="Stealth protein CR2 conserved region 2" evidence="1">
    <location>
        <begin position="68"/>
        <end position="174"/>
    </location>
</feature>
<feature type="domain" description="Stealth protein CR4 conserved region 4" evidence="4">
    <location>
        <begin position="297"/>
        <end position="341"/>
    </location>
</feature>
<dbReference type="OrthoDB" id="24921at2759"/>
<dbReference type="EMBL" id="LODT01000034">
    <property type="protein sequence ID" value="KYQ91507.1"/>
    <property type="molecule type" value="Genomic_DNA"/>
</dbReference>
<evidence type="ECO:0000313" key="5">
    <source>
        <dbReference type="EMBL" id="KYQ91507.1"/>
    </source>
</evidence>
<proteinExistence type="predicted"/>
<dbReference type="Pfam" id="PF17103">
    <property type="entry name" value="Stealth_CR4"/>
    <property type="match status" value="1"/>
</dbReference>
<dbReference type="Pfam" id="PF11380">
    <property type="entry name" value="Stealth_CR2"/>
    <property type="match status" value="1"/>
</dbReference>
<dbReference type="PANTHER" id="PTHR47452:SF1">
    <property type="match status" value="1"/>
</dbReference>
<evidence type="ECO:0000259" key="2">
    <source>
        <dbReference type="Pfam" id="PF17101"/>
    </source>
</evidence>
<dbReference type="PANTHER" id="PTHR47452">
    <property type="entry name" value="PUTATIVE-RELATED"/>
    <property type="match status" value="1"/>
</dbReference>
<feature type="domain" description="Stealth protein CR3 conserved region 3" evidence="3">
    <location>
        <begin position="220"/>
        <end position="267"/>
    </location>
</feature>
<evidence type="ECO:0000259" key="4">
    <source>
        <dbReference type="Pfam" id="PF17103"/>
    </source>
</evidence>
<dbReference type="InterPro" id="IPR031357">
    <property type="entry name" value="Stealth_CR3"/>
</dbReference>
<reference evidence="5 6" key="1">
    <citation type="submission" date="2015-12" db="EMBL/GenBank/DDBJ databases">
        <title>Dictyostelia acquired genes for synthesis and detection of signals that induce cell-type specialization by lateral gene transfer from prokaryotes.</title>
        <authorList>
            <person name="Gloeckner G."/>
            <person name="Schaap P."/>
        </authorList>
    </citation>
    <scope>NUCLEOTIDE SEQUENCE [LARGE SCALE GENOMIC DNA]</scope>
    <source>
        <strain evidence="5 6">TK</strain>
    </source>
</reference>
<protein>
    <recommendedName>
        <fullName evidence="7">Glycophosphotransferase</fullName>
    </recommendedName>
</protein>
<dbReference type="OMA" id="FIKHAPF"/>
<dbReference type="InterPro" id="IPR031358">
    <property type="entry name" value="Stealth_CR1"/>
</dbReference>
<comment type="caution">
    <text evidence="5">The sequence shown here is derived from an EMBL/GenBank/DDBJ whole genome shotgun (WGS) entry which is preliminary data.</text>
</comment>
<dbReference type="AlphaFoldDB" id="A0A151ZC27"/>
<dbReference type="Proteomes" id="UP000076078">
    <property type="component" value="Unassembled WGS sequence"/>
</dbReference>
<feature type="domain" description="Stealth protein CR1 conserved region 1" evidence="2">
    <location>
        <begin position="34"/>
        <end position="58"/>
    </location>
</feature>
<dbReference type="InParanoid" id="A0A151ZC27"/>
<evidence type="ECO:0000259" key="1">
    <source>
        <dbReference type="Pfam" id="PF11380"/>
    </source>
</evidence>